<name>A0AAV2PIY3_MEGNR</name>
<keyword evidence="10" id="KW-0539">Nucleus</keyword>
<feature type="repeat" description="WD" evidence="11">
    <location>
        <begin position="252"/>
        <end position="296"/>
    </location>
</feature>
<dbReference type="PROSITE" id="PS50294">
    <property type="entry name" value="WD_REPEATS_REGION"/>
    <property type="match status" value="1"/>
</dbReference>
<evidence type="ECO:0000256" key="6">
    <source>
        <dbReference type="ARBA" id="ARBA00022490"/>
    </source>
</evidence>
<dbReference type="Gene3D" id="2.130.10.10">
    <property type="entry name" value="YVTN repeat-like/Quinoprotein amine dehydrogenase"/>
    <property type="match status" value="3"/>
</dbReference>
<dbReference type="SUPFAM" id="SSF50978">
    <property type="entry name" value="WD40 repeat-like"/>
    <property type="match status" value="3"/>
</dbReference>
<organism evidence="12 13">
    <name type="scientific">Meganyctiphanes norvegica</name>
    <name type="common">Northern krill</name>
    <name type="synonym">Thysanopoda norvegica</name>
    <dbReference type="NCBI Taxonomy" id="48144"/>
    <lineage>
        <taxon>Eukaryota</taxon>
        <taxon>Metazoa</taxon>
        <taxon>Ecdysozoa</taxon>
        <taxon>Arthropoda</taxon>
        <taxon>Crustacea</taxon>
        <taxon>Multicrustacea</taxon>
        <taxon>Malacostraca</taxon>
        <taxon>Eumalacostraca</taxon>
        <taxon>Eucarida</taxon>
        <taxon>Euphausiacea</taxon>
        <taxon>Euphausiidae</taxon>
        <taxon>Meganyctiphanes</taxon>
    </lineage>
</organism>
<evidence type="ECO:0000256" key="10">
    <source>
        <dbReference type="ARBA" id="ARBA00023242"/>
    </source>
</evidence>
<feature type="repeat" description="WD" evidence="11">
    <location>
        <begin position="442"/>
        <end position="472"/>
    </location>
</feature>
<evidence type="ECO:0000256" key="4">
    <source>
        <dbReference type="ARBA" id="ARBA00005881"/>
    </source>
</evidence>
<dbReference type="GO" id="GO:0002098">
    <property type="term" value="P:tRNA wobble uridine modification"/>
    <property type="evidence" value="ECO:0007669"/>
    <property type="project" value="InterPro"/>
</dbReference>
<evidence type="ECO:0000256" key="5">
    <source>
        <dbReference type="ARBA" id="ARBA00020267"/>
    </source>
</evidence>
<sequence>LVLVPPYHRKCVSFGDHIYTIKNYIRNIRIFPPTGSVPIELIVYSITCSDMKDHVLYVSGGVNQGPNTLDWGSDDTICYGSSNKVLLYKTKTERIIGSSPPHHNERITSVRWVRPEPSNGPTLISTSSDKKAIVWTVSAQEINGLLLLKPLAVLDHSKAVQIADASVIQYRGEENVYVVTVTIDGLHFWLVSPETGEFESCSSYKSSSFILSVRFFMIDKARWPGVAYGGHDGRIHILTAEEPGVYVAKAALSGHQDWLTGLDVMKEDSGSLMVASGSKDGFVRLWKFSIEDKEQNDQEEYINKDELQMKSLIVCMPSAKDTVHVKITMEAVLMGHEGLVSQVQWAPREVNGNESHQPLRLLTCSKTQDRALIMWEPEGEEGEGEGIWVEVARLGEVGGNMEGFYCCQFSPDMSQILGVSYLGGIHLWNNEMGVGYKPAVVIGGHFAEVVDIAWDTAGRYLLSASRDQTTRLHGPWIHQDSSVTWHEVGRPQVHGYDMACIAALKNLQFASGAEEKVIRAFTAPANFIKNFGQICKYDVSSDLESCNIGEGAAVPSLGLSNKAIHKEEVDESQESQDVIYFHSLQLTSPPTEDQLMQNTLWAEVAKLYGHGNELFTMGATADGEILATACRAQAEADASIIIWDTLSWTHLAQLKSHRLTVTQLAFSPNKKHLLSVSRDRTWAIFTQEDLPESGITYKLEDSSRVKSTMHSRIIWSCAWLPDSSRFATASRDKSVRIWKQEEKEWMKEAQLNKDNEITAIAVRSVPSTDSEGEEVFIALGLVNGEIHIHKYNYKTCTFFEEFLQLSHVHHKTVRRLQFKPSAADDSNSHPVVLASCGDDKAVHLYNIYF</sequence>
<dbReference type="EMBL" id="CAXKWB010000285">
    <property type="protein sequence ID" value="CAL4060202.1"/>
    <property type="molecule type" value="Genomic_DNA"/>
</dbReference>
<protein>
    <recommendedName>
        <fullName evidence="5">Elongator complex protein 2</fullName>
    </recommendedName>
</protein>
<dbReference type="SMART" id="SM00320">
    <property type="entry name" value="WD40"/>
    <property type="match status" value="11"/>
</dbReference>
<dbReference type="Proteomes" id="UP001497623">
    <property type="component" value="Unassembled WGS sequence"/>
</dbReference>
<comment type="subcellular location">
    <subcellularLocation>
        <location evidence="2">Cytoplasm</location>
    </subcellularLocation>
    <subcellularLocation>
        <location evidence="1">Nucleus</location>
    </subcellularLocation>
</comment>
<dbReference type="GO" id="GO:0005737">
    <property type="term" value="C:cytoplasm"/>
    <property type="evidence" value="ECO:0007669"/>
    <property type="project" value="UniProtKB-SubCell"/>
</dbReference>
<evidence type="ECO:0000256" key="9">
    <source>
        <dbReference type="ARBA" id="ARBA00022737"/>
    </source>
</evidence>
<gene>
    <name evidence="12" type="ORF">MNOR_LOCUS1130</name>
</gene>
<dbReference type="InterPro" id="IPR037289">
    <property type="entry name" value="Elp2"/>
</dbReference>
<dbReference type="PANTHER" id="PTHR44111:SF1">
    <property type="entry name" value="ELONGATOR COMPLEX PROTEIN 2"/>
    <property type="match status" value="1"/>
</dbReference>
<dbReference type="GO" id="GO:0033588">
    <property type="term" value="C:elongator holoenzyme complex"/>
    <property type="evidence" value="ECO:0007669"/>
    <property type="project" value="InterPro"/>
</dbReference>
<comment type="similarity">
    <text evidence="4">Belongs to the WD repeat ELP2 family.</text>
</comment>
<comment type="pathway">
    <text evidence="3">tRNA modification; 5-methoxycarbonylmethyl-2-thiouridine-tRNA biosynthesis.</text>
</comment>
<evidence type="ECO:0000256" key="8">
    <source>
        <dbReference type="ARBA" id="ARBA00022694"/>
    </source>
</evidence>
<evidence type="ECO:0000313" key="13">
    <source>
        <dbReference type="Proteomes" id="UP001497623"/>
    </source>
</evidence>
<evidence type="ECO:0000256" key="11">
    <source>
        <dbReference type="PROSITE-ProRule" id="PRU00221"/>
    </source>
</evidence>
<proteinExistence type="inferred from homology"/>
<accession>A0AAV2PIY3</accession>
<dbReference type="AlphaFoldDB" id="A0AAV2PIY3"/>
<keyword evidence="6" id="KW-0963">Cytoplasm</keyword>
<dbReference type="InterPro" id="IPR036322">
    <property type="entry name" value="WD40_repeat_dom_sf"/>
</dbReference>
<dbReference type="PROSITE" id="PS50082">
    <property type="entry name" value="WD_REPEATS_2"/>
    <property type="match status" value="3"/>
</dbReference>
<evidence type="ECO:0000256" key="1">
    <source>
        <dbReference type="ARBA" id="ARBA00004123"/>
    </source>
</evidence>
<dbReference type="FunFam" id="2.130.10.10:FF:000400">
    <property type="entry name" value="Elongator acetyltransferase complex subunit 2"/>
    <property type="match status" value="1"/>
</dbReference>
<dbReference type="Pfam" id="PF00400">
    <property type="entry name" value="WD40"/>
    <property type="match status" value="4"/>
</dbReference>
<keyword evidence="9" id="KW-0677">Repeat</keyword>
<evidence type="ECO:0000313" key="12">
    <source>
        <dbReference type="EMBL" id="CAL4060202.1"/>
    </source>
</evidence>
<feature type="repeat" description="WD" evidence="11">
    <location>
        <begin position="707"/>
        <end position="748"/>
    </location>
</feature>
<dbReference type="PANTHER" id="PTHR44111">
    <property type="entry name" value="ELONGATOR COMPLEX PROTEIN 2"/>
    <property type="match status" value="1"/>
</dbReference>
<reference evidence="12 13" key="1">
    <citation type="submission" date="2024-05" db="EMBL/GenBank/DDBJ databases">
        <authorList>
            <person name="Wallberg A."/>
        </authorList>
    </citation>
    <scope>NUCLEOTIDE SEQUENCE [LARGE SCALE GENOMIC DNA]</scope>
</reference>
<evidence type="ECO:0000256" key="2">
    <source>
        <dbReference type="ARBA" id="ARBA00004496"/>
    </source>
</evidence>
<keyword evidence="8" id="KW-0819">tRNA processing</keyword>
<comment type="caution">
    <text evidence="12">The sequence shown here is derived from an EMBL/GenBank/DDBJ whole genome shotgun (WGS) entry which is preliminary data.</text>
</comment>
<keyword evidence="7 11" id="KW-0853">WD repeat</keyword>
<dbReference type="GO" id="GO:0005634">
    <property type="term" value="C:nucleus"/>
    <property type="evidence" value="ECO:0007669"/>
    <property type="project" value="UniProtKB-SubCell"/>
</dbReference>
<feature type="non-terminal residue" evidence="12">
    <location>
        <position position="1"/>
    </location>
</feature>
<evidence type="ECO:0000256" key="7">
    <source>
        <dbReference type="ARBA" id="ARBA00022574"/>
    </source>
</evidence>
<dbReference type="InterPro" id="IPR001680">
    <property type="entry name" value="WD40_rpt"/>
</dbReference>
<evidence type="ECO:0000256" key="3">
    <source>
        <dbReference type="ARBA" id="ARBA00005043"/>
    </source>
</evidence>
<keyword evidence="13" id="KW-1185">Reference proteome</keyword>
<dbReference type="InterPro" id="IPR015943">
    <property type="entry name" value="WD40/YVTN_repeat-like_dom_sf"/>
</dbReference>